<comment type="subcellular location">
    <subcellularLocation>
        <location evidence="2">Cell inner membrane</location>
        <topology evidence="2">Single-pass type II membrane protein</topology>
        <orientation evidence="2">Periplasmic side</orientation>
    </subcellularLocation>
</comment>
<evidence type="ECO:0000256" key="1">
    <source>
        <dbReference type="ARBA" id="ARBA00004007"/>
    </source>
</evidence>
<keyword evidence="6" id="KW-0735">Signal-anchor</keyword>
<evidence type="ECO:0000256" key="5">
    <source>
        <dbReference type="ARBA" id="ARBA00022692"/>
    </source>
</evidence>
<dbReference type="PIRSF" id="PIRSF005413">
    <property type="entry name" value="COX11"/>
    <property type="match status" value="1"/>
</dbReference>
<keyword evidence="8" id="KW-0186">Copper</keyword>
<accession>A0A552X1W6</accession>
<evidence type="ECO:0000256" key="2">
    <source>
        <dbReference type="ARBA" id="ARBA00004382"/>
    </source>
</evidence>
<evidence type="ECO:0000256" key="9">
    <source>
        <dbReference type="ARBA" id="ARBA00023136"/>
    </source>
</evidence>
<feature type="transmembrane region" description="Helical" evidence="10">
    <location>
        <begin position="14"/>
        <end position="36"/>
    </location>
</feature>
<keyword evidence="7 10" id="KW-1133">Transmembrane helix</keyword>
<comment type="similarity">
    <text evidence="3">Belongs to the COX11/CtaG family.</text>
</comment>
<dbReference type="Pfam" id="PF04442">
    <property type="entry name" value="CtaG_Cox11"/>
    <property type="match status" value="1"/>
</dbReference>
<dbReference type="NCBIfam" id="NF003465">
    <property type="entry name" value="PRK05089.1"/>
    <property type="match status" value="1"/>
</dbReference>
<dbReference type="AlphaFoldDB" id="A0A552X1W6"/>
<evidence type="ECO:0000256" key="7">
    <source>
        <dbReference type="ARBA" id="ARBA00022989"/>
    </source>
</evidence>
<evidence type="ECO:0000256" key="10">
    <source>
        <dbReference type="SAM" id="Phobius"/>
    </source>
</evidence>
<name>A0A552X1W6_9GAMM</name>
<dbReference type="SUPFAM" id="SSF110111">
    <property type="entry name" value="Ctag/Cox11"/>
    <property type="match status" value="1"/>
</dbReference>
<dbReference type="InterPro" id="IPR023471">
    <property type="entry name" value="CtaG/Cox11_dom_sf"/>
</dbReference>
<evidence type="ECO:0000313" key="12">
    <source>
        <dbReference type="Proteomes" id="UP000320359"/>
    </source>
</evidence>
<reference evidence="11 12" key="1">
    <citation type="submission" date="2019-07" db="EMBL/GenBank/DDBJ databases">
        <authorList>
            <person name="Yang M."/>
            <person name="Zhao D."/>
            <person name="Xiang H."/>
        </authorList>
    </citation>
    <scope>NUCLEOTIDE SEQUENCE [LARGE SCALE GENOMIC DNA]</scope>
    <source>
        <strain evidence="11 12">IM1326</strain>
    </source>
</reference>
<keyword evidence="12" id="KW-1185">Reference proteome</keyword>
<dbReference type="Proteomes" id="UP000320359">
    <property type="component" value="Unassembled WGS sequence"/>
</dbReference>
<dbReference type="RefSeq" id="WP_143235988.1">
    <property type="nucleotide sequence ID" value="NZ_VJWL01000002.1"/>
</dbReference>
<dbReference type="PANTHER" id="PTHR21320:SF3">
    <property type="entry name" value="CYTOCHROME C OXIDASE ASSEMBLY PROTEIN COX11, MITOCHONDRIAL-RELATED"/>
    <property type="match status" value="1"/>
</dbReference>
<keyword evidence="5 10" id="KW-0812">Transmembrane</keyword>
<gene>
    <name evidence="11" type="ORF">FM042_08465</name>
</gene>
<protein>
    <recommendedName>
        <fullName evidence="4">Cytochrome c oxidase assembly protein CtaG</fullName>
    </recommendedName>
</protein>
<evidence type="ECO:0000256" key="6">
    <source>
        <dbReference type="ARBA" id="ARBA00022968"/>
    </source>
</evidence>
<dbReference type="Gene3D" id="2.60.370.10">
    <property type="entry name" value="Ctag/Cox11"/>
    <property type="match status" value="1"/>
</dbReference>
<evidence type="ECO:0000256" key="8">
    <source>
        <dbReference type="ARBA" id="ARBA00023008"/>
    </source>
</evidence>
<dbReference type="GO" id="GO:0005507">
    <property type="term" value="F:copper ion binding"/>
    <property type="evidence" value="ECO:0007669"/>
    <property type="project" value="InterPro"/>
</dbReference>
<evidence type="ECO:0000313" key="11">
    <source>
        <dbReference type="EMBL" id="TRW49004.1"/>
    </source>
</evidence>
<sequence length="192" mass="21794">MSEQQPKRQDNSRVITRLLASVMIMFAFGFALVPLYEKFCEVTGFNGRTSNTAATADESMQIDQSRVITVEFHTRVSRGVSWDFTSEVRSVRLHPGEVKIVNFYVENKTNRDVVAQALPSVAPGEASLYLNKTECFCFENQPLAAGERAVMPMQFYLDPDLPDHVHRLTLSYMMYDLTDQVRPRTASANRSE</sequence>
<proteinExistence type="inferred from homology"/>
<keyword evidence="9 10" id="KW-0472">Membrane</keyword>
<dbReference type="InterPro" id="IPR007533">
    <property type="entry name" value="Cyt_c_oxidase_assmbl_CtaG"/>
</dbReference>
<evidence type="ECO:0000256" key="3">
    <source>
        <dbReference type="ARBA" id="ARBA00009620"/>
    </source>
</evidence>
<dbReference type="EMBL" id="VJWL01000002">
    <property type="protein sequence ID" value="TRW49004.1"/>
    <property type="molecule type" value="Genomic_DNA"/>
</dbReference>
<organism evidence="11 12">
    <name type="scientific">Aliidiomarina halalkaliphila</name>
    <dbReference type="NCBI Taxonomy" id="2593535"/>
    <lineage>
        <taxon>Bacteria</taxon>
        <taxon>Pseudomonadati</taxon>
        <taxon>Pseudomonadota</taxon>
        <taxon>Gammaproteobacteria</taxon>
        <taxon>Alteromonadales</taxon>
        <taxon>Idiomarinaceae</taxon>
        <taxon>Aliidiomarina</taxon>
    </lineage>
</organism>
<dbReference type="GO" id="GO:0005886">
    <property type="term" value="C:plasma membrane"/>
    <property type="evidence" value="ECO:0007669"/>
    <property type="project" value="UniProtKB-SubCell"/>
</dbReference>
<dbReference type="OrthoDB" id="9804841at2"/>
<comment type="function">
    <text evidence="1">Exerts its effect at some terminal stage of cytochrome c oxidase synthesis, probably by being involved in the insertion of the copper B into subunit I.</text>
</comment>
<comment type="caution">
    <text evidence="11">The sequence shown here is derived from an EMBL/GenBank/DDBJ whole genome shotgun (WGS) entry which is preliminary data.</text>
</comment>
<dbReference type="PANTHER" id="PTHR21320">
    <property type="entry name" value="CYTOCHROME C OXIDASE ASSEMBLY PROTEIN COX11-RELATED"/>
    <property type="match status" value="1"/>
</dbReference>
<evidence type="ECO:0000256" key="4">
    <source>
        <dbReference type="ARBA" id="ARBA00015384"/>
    </source>
</evidence>